<dbReference type="SUPFAM" id="SSF53098">
    <property type="entry name" value="Ribonuclease H-like"/>
    <property type="match status" value="1"/>
</dbReference>
<dbReference type="GeneID" id="55609243"/>
<reference evidence="2 3" key="1">
    <citation type="submission" date="2018-06" db="EMBL/GenBank/DDBJ databases">
        <authorList>
            <person name="Moussa A."/>
            <person name="Couoh J.M."/>
            <person name="Harbem L."/>
            <person name="Okocha J.C."/>
            <person name="Taylor D."/>
            <person name="Teutsch A.B."/>
            <person name="Smith B.R."/>
            <person name="Suri N."/>
            <person name="Layton S.R."/>
            <person name="Kim T."/>
            <person name="Hughes L.E."/>
            <person name="Garlena R.A."/>
            <person name="Russell D.A."/>
            <person name="Pope W.H."/>
            <person name="Jacobs-Sera D."/>
            <person name="Hatfull G.F."/>
        </authorList>
    </citation>
    <scope>NUCLEOTIDE SEQUENCE [LARGE SCALE GENOMIC DNA]</scope>
</reference>
<dbReference type="Proteomes" id="UP000259354">
    <property type="component" value="Segment"/>
</dbReference>
<feature type="domain" description="3'-5' exoribonuclease Rv2179c-like" evidence="1">
    <location>
        <begin position="81"/>
        <end position="182"/>
    </location>
</feature>
<name>A0A345GTD8_9CAUD</name>
<dbReference type="InterPro" id="IPR033390">
    <property type="entry name" value="Rv2179c-like"/>
</dbReference>
<dbReference type="EMBL" id="MH536811">
    <property type="protein sequence ID" value="AXG66210.1"/>
    <property type="molecule type" value="Genomic_DNA"/>
</dbReference>
<dbReference type="GO" id="GO:0003676">
    <property type="term" value="F:nucleic acid binding"/>
    <property type="evidence" value="ECO:0007669"/>
    <property type="project" value="InterPro"/>
</dbReference>
<organism evidence="2 3">
    <name type="scientific">Streptomyces phage Annadreamy</name>
    <dbReference type="NCBI Taxonomy" id="2250335"/>
    <lineage>
        <taxon>Viruses</taxon>
        <taxon>Duplodnaviria</taxon>
        <taxon>Heunggongvirae</taxon>
        <taxon>Uroviricota</taxon>
        <taxon>Caudoviricetes</taxon>
        <taxon>Stanwilliamsviridae</taxon>
        <taxon>Loccivirinae</taxon>
        <taxon>Annadreamyvirus</taxon>
        <taxon>Annadreamyvirus annadreamy</taxon>
    </lineage>
</organism>
<evidence type="ECO:0000313" key="2">
    <source>
        <dbReference type="EMBL" id="AXG66210.1"/>
    </source>
</evidence>
<accession>A0A345GTD8</accession>
<proteinExistence type="predicted"/>
<dbReference type="KEGG" id="vg:55609243"/>
<dbReference type="Gene3D" id="3.30.420.10">
    <property type="entry name" value="Ribonuclease H-like superfamily/Ribonuclease H"/>
    <property type="match status" value="1"/>
</dbReference>
<dbReference type="Pfam" id="PF16473">
    <property type="entry name" value="Rv2179c-like"/>
    <property type="match status" value="1"/>
</dbReference>
<evidence type="ECO:0000259" key="1">
    <source>
        <dbReference type="Pfam" id="PF16473"/>
    </source>
</evidence>
<gene>
    <name evidence="2" type="primary">100</name>
    <name evidence="2" type="ORF">SEA_ANNADREAMY_100</name>
</gene>
<evidence type="ECO:0000313" key="3">
    <source>
        <dbReference type="Proteomes" id="UP000259354"/>
    </source>
</evidence>
<dbReference type="RefSeq" id="YP_009839059.1">
    <property type="nucleotide sequence ID" value="NC_048719.1"/>
</dbReference>
<dbReference type="InterPro" id="IPR012337">
    <property type="entry name" value="RNaseH-like_sf"/>
</dbReference>
<protein>
    <submittedName>
        <fullName evidence="2">DnaQ-like DNA polymerase III subunit</fullName>
    </submittedName>
</protein>
<sequence length="201" mass="23402">MPKRKFFYDTEFHEDGKTIDLISIGIVRGDGKEYYAVSSEADYRRIYENSWLMNHVMNTIPHVVVEVPNDGGFTIVPTGPDVKTRAQIREDIINFVGESQDVFNDPHGEAKAELWAWYADYDHVALCQLFGKMIDLPEGFPMFTRDLRQHWEYCGYPELPRQDDGEHNALDDARHNLVMWKYMEEHCKQYGNTRFLGNASS</sequence>
<keyword evidence="3" id="KW-1185">Reference proteome</keyword>
<dbReference type="InterPro" id="IPR036397">
    <property type="entry name" value="RNaseH_sf"/>
</dbReference>